<accession>A0AAV0B9I6</accession>
<comment type="caution">
    <text evidence="1">The sequence shown here is derived from an EMBL/GenBank/DDBJ whole genome shotgun (WGS) entry which is preliminary data.</text>
</comment>
<proteinExistence type="predicted"/>
<name>A0AAV0B9I6_PHAPC</name>
<dbReference type="Proteomes" id="UP001153365">
    <property type="component" value="Unassembled WGS sequence"/>
</dbReference>
<keyword evidence="2" id="KW-1185">Reference proteome</keyword>
<evidence type="ECO:0000313" key="2">
    <source>
        <dbReference type="Proteomes" id="UP001153365"/>
    </source>
</evidence>
<gene>
    <name evidence="1" type="ORF">PPACK8108_LOCUS15548</name>
</gene>
<evidence type="ECO:0000313" key="1">
    <source>
        <dbReference type="EMBL" id="CAH7682575.1"/>
    </source>
</evidence>
<protein>
    <submittedName>
        <fullName evidence="1">Uncharacterized protein</fullName>
    </submittedName>
</protein>
<dbReference type="EMBL" id="CALTRL010004155">
    <property type="protein sequence ID" value="CAH7682575.1"/>
    <property type="molecule type" value="Genomic_DNA"/>
</dbReference>
<organism evidence="1 2">
    <name type="scientific">Phakopsora pachyrhizi</name>
    <name type="common">Asian soybean rust disease fungus</name>
    <dbReference type="NCBI Taxonomy" id="170000"/>
    <lineage>
        <taxon>Eukaryota</taxon>
        <taxon>Fungi</taxon>
        <taxon>Dikarya</taxon>
        <taxon>Basidiomycota</taxon>
        <taxon>Pucciniomycotina</taxon>
        <taxon>Pucciniomycetes</taxon>
        <taxon>Pucciniales</taxon>
        <taxon>Phakopsoraceae</taxon>
        <taxon>Phakopsora</taxon>
    </lineage>
</organism>
<sequence>MINLDIVDGFKFDLREREGKETEEERNDLIHRAMMALKCVSKMSWVQYEVVRINAGGGIDQMSDEGLEEGQAKVEWRMIEFESWEIMNTKRRGVKSGVGELMARMCNQNGALTTKMTDRIKAYLVTELVGKGLAQR</sequence>
<dbReference type="AlphaFoldDB" id="A0AAV0B9I6"/>
<reference evidence="1" key="1">
    <citation type="submission" date="2022-06" db="EMBL/GenBank/DDBJ databases">
        <authorList>
            <consortium name="SYNGENTA / RWTH Aachen University"/>
        </authorList>
    </citation>
    <scope>NUCLEOTIDE SEQUENCE</scope>
</reference>